<protein>
    <submittedName>
        <fullName evidence="2">Uncharacterized protein</fullName>
    </submittedName>
</protein>
<feature type="non-terminal residue" evidence="2">
    <location>
        <position position="137"/>
    </location>
</feature>
<gene>
    <name evidence="2" type="ORF">CERZMDRAFT_105621</name>
</gene>
<feature type="compositionally biased region" description="Polar residues" evidence="1">
    <location>
        <begin position="1"/>
        <end position="18"/>
    </location>
</feature>
<proteinExistence type="predicted"/>
<accession>A0A6A6FL57</accession>
<evidence type="ECO:0000313" key="2">
    <source>
        <dbReference type="EMBL" id="KAF2214110.1"/>
    </source>
</evidence>
<dbReference type="EMBL" id="ML992669">
    <property type="protein sequence ID" value="KAF2214110.1"/>
    <property type="molecule type" value="Genomic_DNA"/>
</dbReference>
<name>A0A6A6FL57_9PEZI</name>
<feature type="compositionally biased region" description="Low complexity" evidence="1">
    <location>
        <begin position="29"/>
        <end position="39"/>
    </location>
</feature>
<keyword evidence="3" id="KW-1185">Reference proteome</keyword>
<evidence type="ECO:0000313" key="3">
    <source>
        <dbReference type="Proteomes" id="UP000799539"/>
    </source>
</evidence>
<feature type="region of interest" description="Disordered" evidence="1">
    <location>
        <begin position="1"/>
        <end position="53"/>
    </location>
</feature>
<reference evidence="2" key="1">
    <citation type="journal article" date="2020" name="Stud. Mycol.">
        <title>101 Dothideomycetes genomes: a test case for predicting lifestyles and emergence of pathogens.</title>
        <authorList>
            <person name="Haridas S."/>
            <person name="Albert R."/>
            <person name="Binder M."/>
            <person name="Bloem J."/>
            <person name="Labutti K."/>
            <person name="Salamov A."/>
            <person name="Andreopoulos B."/>
            <person name="Baker S."/>
            <person name="Barry K."/>
            <person name="Bills G."/>
            <person name="Bluhm B."/>
            <person name="Cannon C."/>
            <person name="Castanera R."/>
            <person name="Culley D."/>
            <person name="Daum C."/>
            <person name="Ezra D."/>
            <person name="Gonzalez J."/>
            <person name="Henrissat B."/>
            <person name="Kuo A."/>
            <person name="Liang C."/>
            <person name="Lipzen A."/>
            <person name="Lutzoni F."/>
            <person name="Magnuson J."/>
            <person name="Mondo S."/>
            <person name="Nolan M."/>
            <person name="Ohm R."/>
            <person name="Pangilinan J."/>
            <person name="Park H.-J."/>
            <person name="Ramirez L."/>
            <person name="Alfaro M."/>
            <person name="Sun H."/>
            <person name="Tritt A."/>
            <person name="Yoshinaga Y."/>
            <person name="Zwiers L.-H."/>
            <person name="Turgeon B."/>
            <person name="Goodwin S."/>
            <person name="Spatafora J."/>
            <person name="Crous P."/>
            <person name="Grigoriev I."/>
        </authorList>
    </citation>
    <scope>NUCLEOTIDE SEQUENCE</scope>
    <source>
        <strain evidence="2">SCOH1-5</strain>
    </source>
</reference>
<sequence>MLQCSTHQASTRNASPLNTEIPLSPPPSSRASSFYSVPSTRVSRRQQDREHTGANLSVFSLDLKHVSSTELSRTTCTGVASGLGSTFRISGSLEQGKLCLLRRKLQVATTAGWTTNAMLRNITTRHREAMPRDNCRC</sequence>
<dbReference type="AlphaFoldDB" id="A0A6A6FL57"/>
<organism evidence="2 3">
    <name type="scientific">Cercospora zeae-maydis SCOH1-5</name>
    <dbReference type="NCBI Taxonomy" id="717836"/>
    <lineage>
        <taxon>Eukaryota</taxon>
        <taxon>Fungi</taxon>
        <taxon>Dikarya</taxon>
        <taxon>Ascomycota</taxon>
        <taxon>Pezizomycotina</taxon>
        <taxon>Dothideomycetes</taxon>
        <taxon>Dothideomycetidae</taxon>
        <taxon>Mycosphaerellales</taxon>
        <taxon>Mycosphaerellaceae</taxon>
        <taxon>Cercospora</taxon>
    </lineage>
</organism>
<evidence type="ECO:0000256" key="1">
    <source>
        <dbReference type="SAM" id="MobiDB-lite"/>
    </source>
</evidence>
<dbReference type="Proteomes" id="UP000799539">
    <property type="component" value="Unassembled WGS sequence"/>
</dbReference>